<protein>
    <submittedName>
        <fullName evidence="2">Uncharacterized protein</fullName>
    </submittedName>
</protein>
<evidence type="ECO:0000313" key="3">
    <source>
        <dbReference type="Proteomes" id="UP000479710"/>
    </source>
</evidence>
<dbReference type="Proteomes" id="UP000479710">
    <property type="component" value="Unassembled WGS sequence"/>
</dbReference>
<proteinExistence type="predicted"/>
<feature type="compositionally biased region" description="Gly residues" evidence="1">
    <location>
        <begin position="73"/>
        <end position="85"/>
    </location>
</feature>
<keyword evidence="3" id="KW-1185">Reference proteome</keyword>
<reference evidence="2 3" key="1">
    <citation type="submission" date="2019-11" db="EMBL/GenBank/DDBJ databases">
        <title>Whole genome sequence of Oryza granulata.</title>
        <authorList>
            <person name="Li W."/>
        </authorList>
    </citation>
    <scope>NUCLEOTIDE SEQUENCE [LARGE SCALE GENOMIC DNA]</scope>
    <source>
        <strain evidence="3">cv. Menghai</strain>
        <tissue evidence="2">Leaf</tissue>
    </source>
</reference>
<organism evidence="2 3">
    <name type="scientific">Oryza meyeriana var. granulata</name>
    <dbReference type="NCBI Taxonomy" id="110450"/>
    <lineage>
        <taxon>Eukaryota</taxon>
        <taxon>Viridiplantae</taxon>
        <taxon>Streptophyta</taxon>
        <taxon>Embryophyta</taxon>
        <taxon>Tracheophyta</taxon>
        <taxon>Spermatophyta</taxon>
        <taxon>Magnoliopsida</taxon>
        <taxon>Liliopsida</taxon>
        <taxon>Poales</taxon>
        <taxon>Poaceae</taxon>
        <taxon>BOP clade</taxon>
        <taxon>Oryzoideae</taxon>
        <taxon>Oryzeae</taxon>
        <taxon>Oryzinae</taxon>
        <taxon>Oryza</taxon>
        <taxon>Oryza meyeriana</taxon>
    </lineage>
</organism>
<name>A0A6G1DQG1_9ORYZ</name>
<evidence type="ECO:0000313" key="2">
    <source>
        <dbReference type="EMBL" id="KAF0913913.1"/>
    </source>
</evidence>
<dbReference type="AlphaFoldDB" id="A0A6G1DQG1"/>
<accession>A0A6G1DQG1</accession>
<dbReference type="EMBL" id="SPHZ02000006">
    <property type="protein sequence ID" value="KAF0913913.1"/>
    <property type="molecule type" value="Genomic_DNA"/>
</dbReference>
<sequence length="96" mass="10374">MERWEARREGRGQGAQARLDERRGKRKKMVVTNISNSKAQLHGTVAKAVKIVNEGTSRIDVPLDATERQPRAQGGGAVPAGGGGWMAQPAQRGDQK</sequence>
<feature type="region of interest" description="Disordered" evidence="1">
    <location>
        <begin position="63"/>
        <end position="96"/>
    </location>
</feature>
<comment type="caution">
    <text evidence="2">The sequence shown here is derived from an EMBL/GenBank/DDBJ whole genome shotgun (WGS) entry which is preliminary data.</text>
</comment>
<gene>
    <name evidence="2" type="ORF">E2562_024980</name>
</gene>
<evidence type="ECO:0000256" key="1">
    <source>
        <dbReference type="SAM" id="MobiDB-lite"/>
    </source>
</evidence>
<feature type="region of interest" description="Disordered" evidence="1">
    <location>
        <begin position="1"/>
        <end position="29"/>
    </location>
</feature>
<feature type="compositionally biased region" description="Basic and acidic residues" evidence="1">
    <location>
        <begin position="1"/>
        <end position="11"/>
    </location>
</feature>